<dbReference type="Proteomes" id="UP001182303">
    <property type="component" value="Unassembled WGS sequence"/>
</dbReference>
<protein>
    <recommendedName>
        <fullName evidence="3">Transposase</fullName>
    </recommendedName>
</protein>
<dbReference type="EMBL" id="JARUIS010000037">
    <property type="protein sequence ID" value="MDS1005182.1"/>
    <property type="molecule type" value="Genomic_DNA"/>
</dbReference>
<reference evidence="1" key="1">
    <citation type="submission" date="2023-04" db="EMBL/GenBank/DDBJ databases">
        <title>Assessment of the microbiological origin of a defect in Grana Padano cheese.</title>
        <authorList>
            <person name="Zago M."/>
            <person name="Rossetti L."/>
            <person name="Bonvini B."/>
            <person name="Carminati D."/>
            <person name="Giraffa G."/>
        </authorList>
    </citation>
    <scope>NUCLEOTIDE SEQUENCE</scope>
    <source>
        <strain evidence="1">4990</strain>
    </source>
</reference>
<accession>A0AAE4JXN6</accession>
<evidence type="ECO:0000313" key="2">
    <source>
        <dbReference type="Proteomes" id="UP001182303"/>
    </source>
</evidence>
<name>A0AAE4JXN6_CLOSG</name>
<gene>
    <name evidence="1" type="ORF">P9J83_17045</name>
</gene>
<proteinExistence type="predicted"/>
<sequence>MSDKFVRRYTEEERVKIVEEALSCGSNSLVEAKYMAFQIIVLAI</sequence>
<evidence type="ECO:0008006" key="3">
    <source>
        <dbReference type="Google" id="ProtNLM"/>
    </source>
</evidence>
<organism evidence="1 2">
    <name type="scientific">Clostridium sporogenes</name>
    <dbReference type="NCBI Taxonomy" id="1509"/>
    <lineage>
        <taxon>Bacteria</taxon>
        <taxon>Bacillati</taxon>
        <taxon>Bacillota</taxon>
        <taxon>Clostridia</taxon>
        <taxon>Eubacteriales</taxon>
        <taxon>Clostridiaceae</taxon>
        <taxon>Clostridium</taxon>
    </lineage>
</organism>
<comment type="caution">
    <text evidence="1">The sequence shown here is derived from an EMBL/GenBank/DDBJ whole genome shotgun (WGS) entry which is preliminary data.</text>
</comment>
<dbReference type="AlphaFoldDB" id="A0AAE4JXN6"/>
<dbReference type="RefSeq" id="WP_263407152.1">
    <property type="nucleotide sequence ID" value="NZ_JARUIS010000037.1"/>
</dbReference>
<evidence type="ECO:0000313" key="1">
    <source>
        <dbReference type="EMBL" id="MDS1005182.1"/>
    </source>
</evidence>